<evidence type="ECO:0000313" key="3">
    <source>
        <dbReference type="Proteomes" id="UP000191116"/>
    </source>
</evidence>
<dbReference type="PANTHER" id="PTHR37829">
    <property type="entry name" value="PHAGE-LIKE ELEMENT PBSX PROTEIN XKDT"/>
    <property type="match status" value="1"/>
</dbReference>
<feature type="domain" description="Baseplate protein J-like barrel" evidence="1">
    <location>
        <begin position="114"/>
        <end position="196"/>
    </location>
</feature>
<dbReference type="OrthoDB" id="6103450at2"/>
<gene>
    <name evidence="2" type="ORF">CZ814_00851</name>
</gene>
<accession>A0A1T4PQT9</accession>
<dbReference type="RefSeq" id="WP_080173718.1">
    <property type="nucleotide sequence ID" value="NZ_AP024855.1"/>
</dbReference>
<sequence length="395" mass="43723">MNNIPKPDFTQMAKDAGVPLDEVSWKKALKEEADKQGSMIANDSRFSPFWRLIEHLVVKPTVWLVTTLLVGYVLPNMFVATAVDQWLDLWAWQYNLKRKPASRASGMVVFARSASKGPAIVIPARTWIQTEPINGTVYRVKITADTTLAENDLTVMADVTAEDCGAAFNLGAGYYHVLSKAIPGIASVSNEADWLTAAGADAESNDDLRLRIRNQFTSVAKWHIDAAYRALLTARAGINNDNVYFEHNAPRGAGTANAFILLDTGEPSQAMIDDLNTYIKNQGQHGHGDDLLVMAMPNTEIDISCSLYPFPSLTAEERQTLIEQVELFIGTAFRENTDYNATRTEPATRFSFSRLGQELHRQFSGIESLEFDNRDFVTGMNVPRIKTLGVIDATA</sequence>
<dbReference type="InterPro" id="IPR052399">
    <property type="entry name" value="Phage_Baseplate_Assmbl_Protein"/>
</dbReference>
<dbReference type="Proteomes" id="UP000191116">
    <property type="component" value="Unassembled WGS sequence"/>
</dbReference>
<organism evidence="2 3">
    <name type="scientific">Photobacterium toruni</name>
    <dbReference type="NCBI Taxonomy" id="1935446"/>
    <lineage>
        <taxon>Bacteria</taxon>
        <taxon>Pseudomonadati</taxon>
        <taxon>Pseudomonadota</taxon>
        <taxon>Gammaproteobacteria</taxon>
        <taxon>Vibrionales</taxon>
        <taxon>Vibrionaceae</taxon>
        <taxon>Photobacterium</taxon>
    </lineage>
</organism>
<proteinExistence type="predicted"/>
<dbReference type="EMBL" id="FUWP01000003">
    <property type="protein sequence ID" value="SJZ93942.1"/>
    <property type="molecule type" value="Genomic_DNA"/>
</dbReference>
<evidence type="ECO:0000313" key="2">
    <source>
        <dbReference type="EMBL" id="SJZ93942.1"/>
    </source>
</evidence>
<reference evidence="2 3" key="1">
    <citation type="submission" date="2017-02" db="EMBL/GenBank/DDBJ databases">
        <authorList>
            <person name="Peterson S.W."/>
        </authorList>
    </citation>
    <scope>NUCLEOTIDE SEQUENCE [LARGE SCALE GENOMIC DNA]</scope>
    <source>
        <strain evidence="2 3">CECT 9189</strain>
    </source>
</reference>
<name>A0A1T4PQT9_9GAMM</name>
<evidence type="ECO:0000259" key="1">
    <source>
        <dbReference type="Pfam" id="PF04865"/>
    </source>
</evidence>
<protein>
    <submittedName>
        <fullName evidence="2">Baseplate J-like protein</fullName>
    </submittedName>
</protein>
<dbReference type="InterPro" id="IPR006949">
    <property type="entry name" value="Barrel_Baseplate_J-like"/>
</dbReference>
<dbReference type="PANTHER" id="PTHR37829:SF3">
    <property type="entry name" value="PROTEIN JAYE-RELATED"/>
    <property type="match status" value="1"/>
</dbReference>
<dbReference type="Pfam" id="PF04865">
    <property type="entry name" value="Baseplate_J"/>
    <property type="match status" value="1"/>
</dbReference>
<dbReference type="AlphaFoldDB" id="A0A1T4PQT9"/>